<reference evidence="13" key="2">
    <citation type="submission" date="2021-04" db="EMBL/GenBank/DDBJ databases">
        <title>Isolation and genomic analysis of the ibuprofen-degrading bacterium Sphingomonas strain MPO218.</title>
        <authorList>
            <person name="Aulestia M."/>
            <person name="Flores A."/>
            <person name="Mangas E.L."/>
            <person name="Perez-Pulido A.J."/>
            <person name="Santero E."/>
            <person name="Camacho E.M."/>
        </authorList>
    </citation>
    <scope>NUCLEOTIDE SEQUENCE</scope>
    <source>
        <strain evidence="13">MPO218</strain>
    </source>
</reference>
<dbReference type="InterPro" id="IPR039426">
    <property type="entry name" value="TonB-dep_rcpt-like"/>
</dbReference>
<evidence type="ECO:0000256" key="4">
    <source>
        <dbReference type="ARBA" id="ARBA00022692"/>
    </source>
</evidence>
<keyword evidence="6 8" id="KW-0472">Membrane</keyword>
<evidence type="ECO:0000256" key="7">
    <source>
        <dbReference type="ARBA" id="ARBA00023237"/>
    </source>
</evidence>
<protein>
    <submittedName>
        <fullName evidence="13">TonB-dependent receptor</fullName>
    </submittedName>
</protein>
<dbReference type="Pfam" id="PF07715">
    <property type="entry name" value="Plug"/>
    <property type="match status" value="1"/>
</dbReference>
<evidence type="ECO:0000256" key="8">
    <source>
        <dbReference type="PROSITE-ProRule" id="PRU01360"/>
    </source>
</evidence>
<keyword evidence="13" id="KW-0675">Receptor</keyword>
<dbReference type="Gene3D" id="2.40.170.20">
    <property type="entry name" value="TonB-dependent receptor, beta-barrel domain"/>
    <property type="match status" value="1"/>
</dbReference>
<reference evidence="13" key="1">
    <citation type="submission" date="2020-07" db="EMBL/GenBank/DDBJ databases">
        <authorList>
            <person name="Camacho E."/>
        </authorList>
    </citation>
    <scope>NUCLEOTIDE SEQUENCE</scope>
    <source>
        <strain evidence="13">MPO218</strain>
    </source>
</reference>
<proteinExistence type="inferred from homology"/>
<dbReference type="SUPFAM" id="SSF56935">
    <property type="entry name" value="Porins"/>
    <property type="match status" value="1"/>
</dbReference>
<evidence type="ECO:0000256" key="2">
    <source>
        <dbReference type="ARBA" id="ARBA00022448"/>
    </source>
</evidence>
<feature type="chain" id="PRO_5037054073" evidence="10">
    <location>
        <begin position="24"/>
        <end position="699"/>
    </location>
</feature>
<dbReference type="Pfam" id="PF00593">
    <property type="entry name" value="TonB_dep_Rec_b-barrel"/>
    <property type="match status" value="1"/>
</dbReference>
<feature type="domain" description="TonB-dependent receptor plug" evidence="12">
    <location>
        <begin position="48"/>
        <end position="153"/>
    </location>
</feature>
<evidence type="ECO:0000256" key="9">
    <source>
        <dbReference type="RuleBase" id="RU003357"/>
    </source>
</evidence>
<dbReference type="RefSeq" id="WP_011951388.1">
    <property type="nucleotide sequence ID" value="NZ_CP059319.1"/>
</dbReference>
<gene>
    <name evidence="13" type="ORF">HRJ34_05135</name>
</gene>
<dbReference type="PROSITE" id="PS52016">
    <property type="entry name" value="TONB_DEPENDENT_REC_3"/>
    <property type="match status" value="1"/>
</dbReference>
<evidence type="ECO:0000313" key="14">
    <source>
        <dbReference type="Proteomes" id="UP000664914"/>
    </source>
</evidence>
<evidence type="ECO:0000256" key="6">
    <source>
        <dbReference type="ARBA" id="ARBA00023136"/>
    </source>
</evidence>
<dbReference type="Gene3D" id="2.170.130.10">
    <property type="entry name" value="TonB-dependent receptor, plug domain"/>
    <property type="match status" value="1"/>
</dbReference>
<dbReference type="GO" id="GO:0009279">
    <property type="term" value="C:cell outer membrane"/>
    <property type="evidence" value="ECO:0007669"/>
    <property type="project" value="UniProtKB-SubCell"/>
</dbReference>
<dbReference type="OMA" id="NHREEWS"/>
<dbReference type="InterPro" id="IPR036942">
    <property type="entry name" value="Beta-barrel_TonB_sf"/>
</dbReference>
<dbReference type="InterPro" id="IPR000531">
    <property type="entry name" value="Beta-barrel_TonB"/>
</dbReference>
<comment type="similarity">
    <text evidence="8 9">Belongs to the TonB-dependent receptor family.</text>
</comment>
<evidence type="ECO:0000259" key="11">
    <source>
        <dbReference type="Pfam" id="PF00593"/>
    </source>
</evidence>
<evidence type="ECO:0000256" key="10">
    <source>
        <dbReference type="SAM" id="SignalP"/>
    </source>
</evidence>
<comment type="subcellular location">
    <subcellularLocation>
        <location evidence="1 8">Cell outer membrane</location>
        <topology evidence="1 8">Multi-pass membrane protein</topology>
    </subcellularLocation>
</comment>
<keyword evidence="7 8" id="KW-0998">Cell outer membrane</keyword>
<feature type="signal peptide" evidence="10">
    <location>
        <begin position="1"/>
        <end position="23"/>
    </location>
</feature>
<dbReference type="EMBL" id="CP059319">
    <property type="protein sequence ID" value="QTH22902.1"/>
    <property type="molecule type" value="Genomic_DNA"/>
</dbReference>
<keyword evidence="4 8" id="KW-0812">Transmembrane</keyword>
<keyword evidence="10" id="KW-0732">Signal</keyword>
<dbReference type="AlphaFoldDB" id="A0A975HF10"/>
<keyword evidence="5 9" id="KW-0798">TonB box</keyword>
<evidence type="ECO:0000256" key="3">
    <source>
        <dbReference type="ARBA" id="ARBA00022452"/>
    </source>
</evidence>
<name>A0A975HF10_9SPHN</name>
<evidence type="ECO:0000256" key="1">
    <source>
        <dbReference type="ARBA" id="ARBA00004571"/>
    </source>
</evidence>
<sequence length="699" mass="75357">MSFKGRLSFSISMFALMASPAFADERDNDYHRPESADIIVTAPLQRDRMDVLAGTSVLTGAQLTTALRPTIGETIEHTPGVSATSFGPNASRPILRGLQGERVRVLTDGIGSVDVSNTSVDHAVAINPLLAERIEVLRGPEALLYGSAAIGGVVNVIDKRIPRAIPDEPVHVDAILTYGSAANERSGGAALDAPIGGGFVAHLDGSYQKTGNLRIGGYALSPAARAQALASAQLPADPDEEIDFAANAAVKGKLPNSQSETWVAGGGLSYIDGDSHYGIAYSHYDSRYGVPIRFATEPGQEQEAPRIDLVQNRFDARAEIAAGGSVIQTIRARLAYAKYRHFELEEDGSVGTAFYNNGFEGRVELVQADHGAWHGATGAQFFIRDFNVVGDEAFLPRNQTQQIGLFTLQQLDYGVVKLEGGLRYEKSWLSANPFEDQPQFPKGSRNFDTLSGSIGASYRVTDDWRLGVNLSRTERAPAAEELFANGPHAGTEAFEIGSPDFKTERSWGLEGVLHGKGPGFTIHASIYHNWFDNFIYDSPDGTLEDGLPVFRYAQAKARFYGAELEATADLAQLGGFAIKADALGDFVHAKITGFGPAPRIPPLRLLGGLSAESARVDGRVEVEWTDKAQRLASFETPTAGYTLVNASLTLRPFADRPETSIVLAAHNIFDVNARRHASYLKDFAPLAGRDFRVTARVGF</sequence>
<evidence type="ECO:0000256" key="5">
    <source>
        <dbReference type="ARBA" id="ARBA00023077"/>
    </source>
</evidence>
<accession>A0A975HF10</accession>
<dbReference type="PANTHER" id="PTHR30069">
    <property type="entry name" value="TONB-DEPENDENT OUTER MEMBRANE RECEPTOR"/>
    <property type="match status" value="1"/>
</dbReference>
<keyword evidence="2 8" id="KW-0813">Transport</keyword>
<dbReference type="GO" id="GO:0044718">
    <property type="term" value="P:siderophore transmembrane transport"/>
    <property type="evidence" value="ECO:0007669"/>
    <property type="project" value="TreeGrafter"/>
</dbReference>
<feature type="domain" description="TonB-dependent receptor-like beta-barrel" evidence="11">
    <location>
        <begin position="264"/>
        <end position="652"/>
    </location>
</feature>
<evidence type="ECO:0000313" key="13">
    <source>
        <dbReference type="EMBL" id="QTH22902.1"/>
    </source>
</evidence>
<dbReference type="InterPro" id="IPR012910">
    <property type="entry name" value="Plug_dom"/>
</dbReference>
<organism evidence="13 14">
    <name type="scientific">Rhizorhabdus wittichii</name>
    <dbReference type="NCBI Taxonomy" id="160791"/>
    <lineage>
        <taxon>Bacteria</taxon>
        <taxon>Pseudomonadati</taxon>
        <taxon>Pseudomonadota</taxon>
        <taxon>Alphaproteobacteria</taxon>
        <taxon>Sphingomonadales</taxon>
        <taxon>Sphingomonadaceae</taxon>
        <taxon>Rhizorhabdus</taxon>
    </lineage>
</organism>
<evidence type="ECO:0000259" key="12">
    <source>
        <dbReference type="Pfam" id="PF07715"/>
    </source>
</evidence>
<keyword evidence="3 8" id="KW-1134">Transmembrane beta strand</keyword>
<dbReference type="InterPro" id="IPR037066">
    <property type="entry name" value="Plug_dom_sf"/>
</dbReference>
<dbReference type="PANTHER" id="PTHR30069:SF40">
    <property type="entry name" value="TONB-DEPENDENT RECEPTOR NMB0964-RELATED"/>
    <property type="match status" value="1"/>
</dbReference>
<dbReference type="GO" id="GO:0015344">
    <property type="term" value="F:siderophore uptake transmembrane transporter activity"/>
    <property type="evidence" value="ECO:0007669"/>
    <property type="project" value="TreeGrafter"/>
</dbReference>
<dbReference type="Proteomes" id="UP000664914">
    <property type="component" value="Chromosome"/>
</dbReference>